<dbReference type="RefSeq" id="WP_136980696.1">
    <property type="nucleotide sequence ID" value="NZ_SYUV01000049.1"/>
</dbReference>
<dbReference type="EMBL" id="SYUV01000049">
    <property type="protein sequence ID" value="TKF30131.1"/>
    <property type="molecule type" value="Genomic_DNA"/>
</dbReference>
<evidence type="ECO:0000313" key="1">
    <source>
        <dbReference type="EMBL" id="TKF30131.1"/>
    </source>
</evidence>
<gene>
    <name evidence="1" type="ORF">FCV50_14675</name>
</gene>
<sequence>MGAGGRRDPSEYTSIICEVFYDASRRKNGVRPTVGQPFPSNMKVECARAIRSLPLGTKIKLSVVETEKEGSRPFLYSSYKWTYDIIK</sequence>
<protein>
    <submittedName>
        <fullName evidence="1">Uncharacterized protein</fullName>
    </submittedName>
</protein>
<name>A0A4U1ZC39_9VIBR</name>
<evidence type="ECO:0000313" key="2">
    <source>
        <dbReference type="Proteomes" id="UP000307574"/>
    </source>
</evidence>
<reference evidence="1 2" key="1">
    <citation type="submission" date="2019-04" db="EMBL/GenBank/DDBJ databases">
        <title>A reverse ecology approach based on a biological definition of microbial populations.</title>
        <authorList>
            <person name="Arevalo P."/>
            <person name="Vaninsberghe D."/>
            <person name="Elsherbini J."/>
            <person name="Gore J."/>
            <person name="Polz M."/>
        </authorList>
    </citation>
    <scope>NUCLEOTIDE SEQUENCE [LARGE SCALE GENOMIC DNA]</scope>
    <source>
        <strain evidence="1 2">10N.261.46.F4</strain>
    </source>
</reference>
<accession>A0A4U1ZC39</accession>
<dbReference type="AlphaFoldDB" id="A0A4U1ZC39"/>
<proteinExistence type="predicted"/>
<dbReference type="Proteomes" id="UP000307574">
    <property type="component" value="Unassembled WGS sequence"/>
</dbReference>
<comment type="caution">
    <text evidence="1">The sequence shown here is derived from an EMBL/GenBank/DDBJ whole genome shotgun (WGS) entry which is preliminary data.</text>
</comment>
<organism evidence="1 2">
    <name type="scientific">Vibrio kanaloae</name>
    <dbReference type="NCBI Taxonomy" id="170673"/>
    <lineage>
        <taxon>Bacteria</taxon>
        <taxon>Pseudomonadati</taxon>
        <taxon>Pseudomonadota</taxon>
        <taxon>Gammaproteobacteria</taxon>
        <taxon>Vibrionales</taxon>
        <taxon>Vibrionaceae</taxon>
        <taxon>Vibrio</taxon>
    </lineage>
</organism>